<dbReference type="Pfam" id="PF00078">
    <property type="entry name" value="RVT_1"/>
    <property type="match status" value="1"/>
</dbReference>
<evidence type="ECO:0000313" key="2">
    <source>
        <dbReference type="EMBL" id="KAL3684931.1"/>
    </source>
</evidence>
<keyword evidence="3" id="KW-1185">Reference proteome</keyword>
<accession>A0ABD3H2C4</accession>
<dbReference type="PANTHER" id="PTHR31635">
    <property type="entry name" value="REVERSE TRANSCRIPTASE DOMAIN-CONTAINING PROTEIN-RELATED"/>
    <property type="match status" value="1"/>
</dbReference>
<dbReference type="Proteomes" id="UP001633002">
    <property type="component" value="Unassembled WGS sequence"/>
</dbReference>
<organism evidence="2 3">
    <name type="scientific">Riccia sorocarpa</name>
    <dbReference type="NCBI Taxonomy" id="122646"/>
    <lineage>
        <taxon>Eukaryota</taxon>
        <taxon>Viridiplantae</taxon>
        <taxon>Streptophyta</taxon>
        <taxon>Embryophyta</taxon>
        <taxon>Marchantiophyta</taxon>
        <taxon>Marchantiopsida</taxon>
        <taxon>Marchantiidae</taxon>
        <taxon>Marchantiales</taxon>
        <taxon>Ricciaceae</taxon>
        <taxon>Riccia</taxon>
    </lineage>
</organism>
<dbReference type="EMBL" id="JBJQOH010000006">
    <property type="protein sequence ID" value="KAL3684931.1"/>
    <property type="molecule type" value="Genomic_DNA"/>
</dbReference>
<dbReference type="SUPFAM" id="SSF56219">
    <property type="entry name" value="DNase I-like"/>
    <property type="match status" value="1"/>
</dbReference>
<protein>
    <recommendedName>
        <fullName evidence="1">Reverse transcriptase domain-containing protein</fullName>
    </recommendedName>
</protein>
<dbReference type="PANTHER" id="PTHR31635:SF196">
    <property type="entry name" value="REVERSE TRANSCRIPTASE DOMAIN-CONTAINING PROTEIN-RELATED"/>
    <property type="match status" value="1"/>
</dbReference>
<proteinExistence type="predicted"/>
<dbReference type="InterPro" id="IPR036691">
    <property type="entry name" value="Endo/exonu/phosph_ase_sf"/>
</dbReference>
<dbReference type="InterPro" id="IPR000477">
    <property type="entry name" value="RT_dom"/>
</dbReference>
<comment type="caution">
    <text evidence="2">The sequence shown here is derived from an EMBL/GenBank/DDBJ whole genome shotgun (WGS) entry which is preliminary data.</text>
</comment>
<name>A0ABD3H2C4_9MARC</name>
<dbReference type="InterPro" id="IPR043502">
    <property type="entry name" value="DNA/RNA_pol_sf"/>
</dbReference>
<sequence length="435" mass="49265">MATLSTQPGQPGQVISDAGRILKRLDRIYVDTYLLQQRISSGILLGSTLSDHLPVVAVFQLGPHGGSKKSGYQMNVSSFQDPKLKEQIPRLWTQWQEKYESSNSPAHDAQILHQKDGQVLPVVRKKQTAIHCLQDENGQMVEDEEAILNLAIRYFSQILQELPPDAERHSVVEDLLFQTNAKVTTEEKEALSKNLTVDEVHTAAKLLGRNKCPGPDGVPLEFFLIYWETIAPLIFKATADGLQQGTLVPFFNRGIIALLSKDGDATLLKNKRLITLLNAIYKIWAKALQLRLTPILQRLITWEQNSFLPGRQLHSTVLLCSEVVHHAKQIGQPCVLLKIDFRKAFDTLNWEFLYQTMKKMDFGENFIDMVAALNENARSSIRINNTCSRTFGITRSELTLARREELDRKVARKLAIVTLRFKVVGDRLHASWRPP</sequence>
<feature type="domain" description="Reverse transcriptase" evidence="1">
    <location>
        <begin position="268"/>
        <end position="376"/>
    </location>
</feature>
<dbReference type="AlphaFoldDB" id="A0ABD3H2C4"/>
<evidence type="ECO:0000259" key="1">
    <source>
        <dbReference type="Pfam" id="PF00078"/>
    </source>
</evidence>
<evidence type="ECO:0000313" key="3">
    <source>
        <dbReference type="Proteomes" id="UP001633002"/>
    </source>
</evidence>
<dbReference type="SUPFAM" id="SSF56672">
    <property type="entry name" value="DNA/RNA polymerases"/>
    <property type="match status" value="1"/>
</dbReference>
<gene>
    <name evidence="2" type="ORF">R1sor_002953</name>
</gene>
<reference evidence="2 3" key="1">
    <citation type="submission" date="2024-09" db="EMBL/GenBank/DDBJ databases">
        <title>Chromosome-scale assembly of Riccia sorocarpa.</title>
        <authorList>
            <person name="Paukszto L."/>
        </authorList>
    </citation>
    <scope>NUCLEOTIDE SEQUENCE [LARGE SCALE GENOMIC DNA]</scope>
    <source>
        <strain evidence="2">LP-2024</strain>
        <tissue evidence="2">Aerial parts of the thallus</tissue>
    </source>
</reference>